<dbReference type="PANTHER" id="PTHR31147:SF66">
    <property type="entry name" value="OS05G0315700 PROTEIN"/>
    <property type="match status" value="1"/>
</dbReference>
<dbReference type="InterPro" id="IPR023213">
    <property type="entry name" value="CAT-like_dom_sf"/>
</dbReference>
<dbReference type="GO" id="GO:0009836">
    <property type="term" value="P:fruit ripening, climacteric"/>
    <property type="evidence" value="ECO:0007669"/>
    <property type="project" value="UniProtKB-ARBA"/>
</dbReference>
<gene>
    <name evidence="3" type="ORF">Prudu_013375</name>
</gene>
<dbReference type="PANTHER" id="PTHR31147">
    <property type="entry name" value="ACYL TRANSFERASE 4"/>
    <property type="match status" value="1"/>
</dbReference>
<name>A0A4Y1RFB1_PRUDU</name>
<dbReference type="GO" id="GO:0016740">
    <property type="term" value="F:transferase activity"/>
    <property type="evidence" value="ECO:0007669"/>
    <property type="project" value="UniProtKB-KW"/>
</dbReference>
<dbReference type="EMBL" id="AP019301">
    <property type="protein sequence ID" value="BBH02715.1"/>
    <property type="molecule type" value="Genomic_DNA"/>
</dbReference>
<keyword evidence="2 3" id="KW-0808">Transferase</keyword>
<dbReference type="Pfam" id="PF02458">
    <property type="entry name" value="Transferase"/>
    <property type="match status" value="1"/>
</dbReference>
<evidence type="ECO:0000313" key="3">
    <source>
        <dbReference type="EMBL" id="BBH02715.1"/>
    </source>
</evidence>
<reference evidence="3" key="1">
    <citation type="journal article" date="2019" name="Science">
        <title>Mutation of a bHLH transcription factor allowed almond domestication.</title>
        <authorList>
            <person name="Sanchez-Perez R."/>
            <person name="Pavan S."/>
            <person name="Mazzeo R."/>
            <person name="Moldovan C."/>
            <person name="Aiese Cigliano R."/>
            <person name="Del Cueto J."/>
            <person name="Ricciardi F."/>
            <person name="Lotti C."/>
            <person name="Ricciardi L."/>
            <person name="Dicenta F."/>
            <person name="Lopez-Marques R.L."/>
            <person name="Lindberg Moller B."/>
        </authorList>
    </citation>
    <scope>NUCLEOTIDE SEQUENCE</scope>
</reference>
<organism evidence="3">
    <name type="scientific">Prunus dulcis</name>
    <name type="common">Almond</name>
    <name type="synonym">Amygdalus dulcis</name>
    <dbReference type="NCBI Taxonomy" id="3755"/>
    <lineage>
        <taxon>Eukaryota</taxon>
        <taxon>Viridiplantae</taxon>
        <taxon>Streptophyta</taxon>
        <taxon>Embryophyta</taxon>
        <taxon>Tracheophyta</taxon>
        <taxon>Spermatophyta</taxon>
        <taxon>Magnoliopsida</taxon>
        <taxon>eudicotyledons</taxon>
        <taxon>Gunneridae</taxon>
        <taxon>Pentapetalae</taxon>
        <taxon>rosids</taxon>
        <taxon>fabids</taxon>
        <taxon>Rosales</taxon>
        <taxon>Rosaceae</taxon>
        <taxon>Amygdaloideae</taxon>
        <taxon>Amygdaleae</taxon>
        <taxon>Prunus</taxon>
    </lineage>
</organism>
<dbReference type="AlphaFoldDB" id="A0A4Y1RFB1"/>
<evidence type="ECO:0000256" key="1">
    <source>
        <dbReference type="ARBA" id="ARBA00009861"/>
    </source>
</evidence>
<protein>
    <submittedName>
        <fullName evidence="3">HXXXD-type acyl-transferase family protein</fullName>
    </submittedName>
</protein>
<comment type="similarity">
    <text evidence="1">Belongs to the plant acyltransferase family.</text>
</comment>
<sequence>MERVTRLTCGGFIFGLRINHTMCDAVGLAKFLNAIGEMARGADSLSMPPVWARELLNARDPPTITRRHYEYDQLLDSQGSFIAAIDQSNMAQRSFYFGPQQIRALRKHLPPHLSTCSSFELITACVWKCRTLSLRLNPKDTVRISCAVNARGKRINDLCLPSGFYGNAFSIPTVVSTVELLCASPLEYGVELVRKSKAQMDKEYMQSLADFFVIRGRPPLPMGWNVFMVSDNRHTGFGEFDVGWGRPLFAGLARAVSMISFFVRDNNQEEELELWCPYACQLEEVRKMLC</sequence>
<dbReference type="Gene3D" id="3.30.559.10">
    <property type="entry name" value="Chloramphenicol acetyltransferase-like domain"/>
    <property type="match status" value="2"/>
</dbReference>
<accession>A0A4Y1RFB1</accession>
<dbReference type="InterPro" id="IPR050898">
    <property type="entry name" value="Plant_acyltransferase"/>
</dbReference>
<evidence type="ECO:0000256" key="2">
    <source>
        <dbReference type="ARBA" id="ARBA00022679"/>
    </source>
</evidence>
<proteinExistence type="inferred from homology"/>